<dbReference type="Gene3D" id="1.10.287.130">
    <property type="match status" value="1"/>
</dbReference>
<dbReference type="InterPro" id="IPR003661">
    <property type="entry name" value="HisK_dim/P_dom"/>
</dbReference>
<dbReference type="GO" id="GO:0000155">
    <property type="term" value="F:phosphorelay sensor kinase activity"/>
    <property type="evidence" value="ECO:0007669"/>
    <property type="project" value="InterPro"/>
</dbReference>
<gene>
    <name evidence="11" type="ORF">GGR23_001893</name>
</gene>
<dbReference type="SUPFAM" id="SSF55785">
    <property type="entry name" value="PYP-like sensor domain (PAS domain)"/>
    <property type="match status" value="1"/>
</dbReference>
<feature type="domain" description="Histidine kinase" evidence="10">
    <location>
        <begin position="143"/>
        <end position="362"/>
    </location>
</feature>
<dbReference type="Pfam" id="PF02518">
    <property type="entry name" value="HATPase_c"/>
    <property type="match status" value="1"/>
</dbReference>
<evidence type="ECO:0000256" key="9">
    <source>
        <dbReference type="SAM" id="MobiDB-lite"/>
    </source>
</evidence>
<dbReference type="InterPro" id="IPR005467">
    <property type="entry name" value="His_kinase_dom"/>
</dbReference>
<dbReference type="PROSITE" id="PS50109">
    <property type="entry name" value="HIS_KIN"/>
    <property type="match status" value="1"/>
</dbReference>
<proteinExistence type="predicted"/>
<dbReference type="InterPro" id="IPR004358">
    <property type="entry name" value="Sig_transdc_His_kin-like_C"/>
</dbReference>
<comment type="caution">
    <text evidence="11">The sequence shown here is derived from an EMBL/GenBank/DDBJ whole genome shotgun (WGS) entry which is preliminary data.</text>
</comment>
<dbReference type="InterPro" id="IPR013767">
    <property type="entry name" value="PAS_fold"/>
</dbReference>
<keyword evidence="12" id="KW-1185">Reference proteome</keyword>
<dbReference type="RefSeq" id="WP_183365955.1">
    <property type="nucleotide sequence ID" value="NZ_JACIEZ010000003.1"/>
</dbReference>
<dbReference type="CDD" id="cd00082">
    <property type="entry name" value="HisKA"/>
    <property type="match status" value="1"/>
</dbReference>
<dbReference type="SUPFAM" id="SSF55874">
    <property type="entry name" value="ATPase domain of HSP90 chaperone/DNA topoisomerase II/histidine kinase"/>
    <property type="match status" value="1"/>
</dbReference>
<feature type="region of interest" description="Disordered" evidence="9">
    <location>
        <begin position="364"/>
        <end position="387"/>
    </location>
</feature>
<dbReference type="GO" id="GO:0006355">
    <property type="term" value="P:regulation of DNA-templated transcription"/>
    <property type="evidence" value="ECO:0007669"/>
    <property type="project" value="InterPro"/>
</dbReference>
<dbReference type="InterPro" id="IPR003594">
    <property type="entry name" value="HATPase_dom"/>
</dbReference>
<keyword evidence="5" id="KW-0547">Nucleotide-binding</keyword>
<dbReference type="Gene3D" id="3.30.565.10">
    <property type="entry name" value="Histidine kinase-like ATPase, C-terminal domain"/>
    <property type="match status" value="1"/>
</dbReference>
<name>A0A7W6J4M2_9HYPH</name>
<dbReference type="SUPFAM" id="SSF47384">
    <property type="entry name" value="Homodimeric domain of signal transducing histidine kinase"/>
    <property type="match status" value="1"/>
</dbReference>
<evidence type="ECO:0000313" key="12">
    <source>
        <dbReference type="Proteomes" id="UP000528286"/>
    </source>
</evidence>
<dbReference type="EMBL" id="JACIEZ010000003">
    <property type="protein sequence ID" value="MBB4064706.1"/>
    <property type="molecule type" value="Genomic_DNA"/>
</dbReference>
<dbReference type="InterPro" id="IPR036890">
    <property type="entry name" value="HATPase_C_sf"/>
</dbReference>
<dbReference type="SMART" id="SM00091">
    <property type="entry name" value="PAS"/>
    <property type="match status" value="1"/>
</dbReference>
<protein>
    <recommendedName>
        <fullName evidence="2">histidine kinase</fullName>
        <ecNumber evidence="2">2.7.13.3</ecNumber>
    </recommendedName>
</protein>
<dbReference type="EC" id="2.7.13.3" evidence="2"/>
<dbReference type="AlphaFoldDB" id="A0A7W6J4M2"/>
<keyword evidence="7" id="KW-0067">ATP-binding</keyword>
<evidence type="ECO:0000256" key="5">
    <source>
        <dbReference type="ARBA" id="ARBA00022741"/>
    </source>
</evidence>
<dbReference type="InterPro" id="IPR035965">
    <property type="entry name" value="PAS-like_dom_sf"/>
</dbReference>
<dbReference type="SMART" id="SM00387">
    <property type="entry name" value="HATPase_c"/>
    <property type="match status" value="1"/>
</dbReference>
<keyword evidence="3" id="KW-0597">Phosphoprotein</keyword>
<dbReference type="PANTHER" id="PTHR43065:SF10">
    <property type="entry name" value="PEROXIDE STRESS-ACTIVATED HISTIDINE KINASE MAK3"/>
    <property type="match status" value="1"/>
</dbReference>
<evidence type="ECO:0000313" key="11">
    <source>
        <dbReference type="EMBL" id="MBB4064706.1"/>
    </source>
</evidence>
<dbReference type="Proteomes" id="UP000528286">
    <property type="component" value="Unassembled WGS sequence"/>
</dbReference>
<keyword evidence="8" id="KW-0902">Two-component regulatory system</keyword>
<dbReference type="PRINTS" id="PR00344">
    <property type="entry name" value="BCTRLSENSOR"/>
</dbReference>
<evidence type="ECO:0000256" key="7">
    <source>
        <dbReference type="ARBA" id="ARBA00022840"/>
    </source>
</evidence>
<dbReference type="InterPro" id="IPR036097">
    <property type="entry name" value="HisK_dim/P_sf"/>
</dbReference>
<dbReference type="InterPro" id="IPR000014">
    <property type="entry name" value="PAS"/>
</dbReference>
<evidence type="ECO:0000256" key="4">
    <source>
        <dbReference type="ARBA" id="ARBA00022679"/>
    </source>
</evidence>
<accession>A0A7W6J4M2</accession>
<reference evidence="11 12" key="1">
    <citation type="submission" date="2020-08" db="EMBL/GenBank/DDBJ databases">
        <title>Genomic Encyclopedia of Type Strains, Phase IV (KMG-IV): sequencing the most valuable type-strain genomes for metagenomic binning, comparative biology and taxonomic classification.</title>
        <authorList>
            <person name="Goeker M."/>
        </authorList>
    </citation>
    <scope>NUCLEOTIDE SEQUENCE [LARGE SCALE GENOMIC DNA]</scope>
    <source>
        <strain evidence="11 12">DSM 29853</strain>
    </source>
</reference>
<evidence type="ECO:0000259" key="10">
    <source>
        <dbReference type="PROSITE" id="PS50109"/>
    </source>
</evidence>
<dbReference type="Pfam" id="PF00989">
    <property type="entry name" value="PAS"/>
    <property type="match status" value="1"/>
</dbReference>
<sequence>MSDPKTSNDMMAATVLNAIRNPVIMVDADGIVRFANGEAEAFFAASAAHLARHHIAAFVPFGSPLLSLLDQVRERRSPVNEYRVDLSSPRIGQDKLVDIYAAPVPGEPGSVVVVVQERTMADKIDRQLTHRGAARSVSGLASMLAHEIKNPLSGIRGAAQLLEMSVSSEDRALTRLICDETDRIVSLVDRMEVFSDERPVDRAPVNIHSVLEHVKALAQAGFARHIRIAEVYDPSLPPVFANRDQLIQVFLNLVKNAAEAIGNRPNGEIMLTTAYKPGIRLSVAGSQEKVSLPLEFCVQDNGPGVPADLLPHLFDPFITTKTNGSGLGLALVAKIIGDHGGIIECDSHANKTVFRVLMPMSRGGMADEPPLKTAENSMTDMSEGASR</sequence>
<dbReference type="SMART" id="SM00388">
    <property type="entry name" value="HisKA"/>
    <property type="match status" value="1"/>
</dbReference>
<dbReference type="Pfam" id="PF00512">
    <property type="entry name" value="HisKA"/>
    <property type="match status" value="1"/>
</dbReference>
<evidence type="ECO:0000256" key="8">
    <source>
        <dbReference type="ARBA" id="ARBA00023012"/>
    </source>
</evidence>
<evidence type="ECO:0000256" key="2">
    <source>
        <dbReference type="ARBA" id="ARBA00012438"/>
    </source>
</evidence>
<keyword evidence="6 11" id="KW-0418">Kinase</keyword>
<dbReference type="PANTHER" id="PTHR43065">
    <property type="entry name" value="SENSOR HISTIDINE KINASE"/>
    <property type="match status" value="1"/>
</dbReference>
<dbReference type="Gene3D" id="3.30.450.20">
    <property type="entry name" value="PAS domain"/>
    <property type="match status" value="1"/>
</dbReference>
<dbReference type="GO" id="GO:0005524">
    <property type="term" value="F:ATP binding"/>
    <property type="evidence" value="ECO:0007669"/>
    <property type="project" value="UniProtKB-KW"/>
</dbReference>
<keyword evidence="4 11" id="KW-0808">Transferase</keyword>
<organism evidence="11 12">
    <name type="scientific">Gellertiella hungarica</name>
    <dbReference type="NCBI Taxonomy" id="1572859"/>
    <lineage>
        <taxon>Bacteria</taxon>
        <taxon>Pseudomonadati</taxon>
        <taxon>Pseudomonadota</taxon>
        <taxon>Alphaproteobacteria</taxon>
        <taxon>Hyphomicrobiales</taxon>
        <taxon>Rhizobiaceae</taxon>
        <taxon>Gellertiella</taxon>
    </lineage>
</organism>
<evidence type="ECO:0000256" key="3">
    <source>
        <dbReference type="ARBA" id="ARBA00022553"/>
    </source>
</evidence>
<comment type="catalytic activity">
    <reaction evidence="1">
        <text>ATP + protein L-histidine = ADP + protein N-phospho-L-histidine.</text>
        <dbReference type="EC" id="2.7.13.3"/>
    </reaction>
</comment>
<evidence type="ECO:0000256" key="1">
    <source>
        <dbReference type="ARBA" id="ARBA00000085"/>
    </source>
</evidence>
<evidence type="ECO:0000256" key="6">
    <source>
        <dbReference type="ARBA" id="ARBA00022777"/>
    </source>
</evidence>